<reference evidence="10 11" key="1">
    <citation type="submission" date="2018-07" db="EMBL/GenBank/DDBJ databases">
        <title>High-quality-draft genome sequence of Gaiella occulta.</title>
        <authorList>
            <person name="Severino R."/>
            <person name="Froufe H.J.C."/>
            <person name="Rainey F.A."/>
            <person name="Barroso C."/>
            <person name="Albuquerque L."/>
            <person name="Lobo-Da-Cunha A."/>
            <person name="Da Costa M.S."/>
            <person name="Egas C."/>
        </authorList>
    </citation>
    <scope>NUCLEOTIDE SEQUENCE [LARGE SCALE GENOMIC DNA]</scope>
    <source>
        <strain evidence="10 11">F2-233</strain>
    </source>
</reference>
<comment type="similarity">
    <text evidence="3">Belongs to the serine/threonine dehydratase family.</text>
</comment>
<dbReference type="GO" id="GO:0006567">
    <property type="term" value="P:L-threonine catabolic process"/>
    <property type="evidence" value="ECO:0007669"/>
    <property type="project" value="TreeGrafter"/>
</dbReference>
<evidence type="ECO:0000256" key="2">
    <source>
        <dbReference type="ARBA" id="ARBA00001933"/>
    </source>
</evidence>
<dbReference type="GO" id="GO:0006565">
    <property type="term" value="P:L-serine catabolic process"/>
    <property type="evidence" value="ECO:0007669"/>
    <property type="project" value="TreeGrafter"/>
</dbReference>
<evidence type="ECO:0000256" key="6">
    <source>
        <dbReference type="ARBA" id="ARBA00023239"/>
    </source>
</evidence>
<dbReference type="InterPro" id="IPR036052">
    <property type="entry name" value="TrpB-like_PALP_sf"/>
</dbReference>
<gene>
    <name evidence="10" type="ORF">Gocc_1199</name>
</gene>
<comment type="cofactor">
    <cofactor evidence="2">
        <name>pyridoxal 5'-phosphate</name>
        <dbReference type="ChEBI" id="CHEBI:597326"/>
    </cofactor>
</comment>
<keyword evidence="6" id="KW-0456">Lyase</keyword>
<dbReference type="InterPro" id="IPR001926">
    <property type="entry name" value="TrpB-like_PALP"/>
</dbReference>
<dbReference type="EMBL" id="QQZY01000002">
    <property type="protein sequence ID" value="RDI75401.1"/>
    <property type="molecule type" value="Genomic_DNA"/>
</dbReference>
<sequence>MPITPDDVRRAAETIRGAVERTPTFSSRSLGAGRHLKAELFQRTGSFKPRGALNKLRSLTAEERARGVIGVSAGNHAQALAWAAAVEEIDALVVTWKGASRAKLDATRGYGAEVDDEASGPADAFARLHRLRDESGRVFVHPFDDAVVLAGAGTVGLEILEDVPGVDTIVVATGGGGLVSGIAAACVPAGVRVVAVEPEGANALALGLAAGAPVPITPDTIADGLTAPFAGALPLEICSALGVDVVLVSEDEIREAFRFLYARAKLAAEPAAAAAVAAVLTGRVDGGTVVAVVSGGNVSPDTASAILAAR</sequence>
<name>A0A7M2Z0R1_9ACTN</name>
<dbReference type="GO" id="GO:0004794">
    <property type="term" value="F:threonine deaminase activity"/>
    <property type="evidence" value="ECO:0007669"/>
    <property type="project" value="UniProtKB-EC"/>
</dbReference>
<evidence type="ECO:0000259" key="9">
    <source>
        <dbReference type="Pfam" id="PF00291"/>
    </source>
</evidence>
<dbReference type="FunFam" id="3.40.50.1100:FF:000005">
    <property type="entry name" value="Threonine dehydratase catabolic"/>
    <property type="match status" value="1"/>
</dbReference>
<evidence type="ECO:0000256" key="7">
    <source>
        <dbReference type="ARBA" id="ARBA00025527"/>
    </source>
</evidence>
<dbReference type="GO" id="GO:0009097">
    <property type="term" value="P:isoleucine biosynthetic process"/>
    <property type="evidence" value="ECO:0007669"/>
    <property type="project" value="TreeGrafter"/>
</dbReference>
<keyword evidence="5" id="KW-0663">Pyridoxal phosphate</keyword>
<organism evidence="10 11">
    <name type="scientific">Gaiella occulta</name>
    <dbReference type="NCBI Taxonomy" id="1002870"/>
    <lineage>
        <taxon>Bacteria</taxon>
        <taxon>Bacillati</taxon>
        <taxon>Actinomycetota</taxon>
        <taxon>Thermoleophilia</taxon>
        <taxon>Gaiellales</taxon>
        <taxon>Gaiellaceae</taxon>
        <taxon>Gaiella</taxon>
    </lineage>
</organism>
<dbReference type="GO" id="GO:0003941">
    <property type="term" value="F:L-serine ammonia-lyase activity"/>
    <property type="evidence" value="ECO:0007669"/>
    <property type="project" value="TreeGrafter"/>
</dbReference>
<evidence type="ECO:0000256" key="4">
    <source>
        <dbReference type="ARBA" id="ARBA00012096"/>
    </source>
</evidence>
<evidence type="ECO:0000313" key="11">
    <source>
        <dbReference type="Proteomes" id="UP000254134"/>
    </source>
</evidence>
<dbReference type="EC" id="4.3.1.19" evidence="4"/>
<protein>
    <recommendedName>
        <fullName evidence="4">threonine ammonia-lyase</fullName>
        <ecNumber evidence="4">4.3.1.19</ecNumber>
    </recommendedName>
    <alternativeName>
        <fullName evidence="8">Threonine deaminase</fullName>
    </alternativeName>
</protein>
<comment type="caution">
    <text evidence="10">The sequence shown here is derived from an EMBL/GenBank/DDBJ whole genome shotgun (WGS) entry which is preliminary data.</text>
</comment>
<keyword evidence="11" id="KW-1185">Reference proteome</keyword>
<dbReference type="RefSeq" id="WP_245904884.1">
    <property type="nucleotide sequence ID" value="NZ_QQZY01000002.1"/>
</dbReference>
<dbReference type="Proteomes" id="UP000254134">
    <property type="component" value="Unassembled WGS sequence"/>
</dbReference>
<proteinExistence type="inferred from homology"/>
<dbReference type="AlphaFoldDB" id="A0A7M2Z0R1"/>
<evidence type="ECO:0000256" key="1">
    <source>
        <dbReference type="ARBA" id="ARBA00001274"/>
    </source>
</evidence>
<dbReference type="PANTHER" id="PTHR48078">
    <property type="entry name" value="THREONINE DEHYDRATASE, MITOCHONDRIAL-RELATED"/>
    <property type="match status" value="1"/>
</dbReference>
<dbReference type="PANTHER" id="PTHR48078:SF6">
    <property type="entry name" value="L-THREONINE DEHYDRATASE CATABOLIC TDCB"/>
    <property type="match status" value="1"/>
</dbReference>
<reference evidence="11" key="2">
    <citation type="journal article" date="2019" name="MicrobiologyOpen">
        <title>High-quality draft genome sequence of Gaiella occulta isolated from a 150 meter deep mineral water borehole and comparison with the genome sequences of other deep-branching lineages of the phylum Actinobacteria.</title>
        <authorList>
            <person name="Severino R."/>
            <person name="Froufe H.J.C."/>
            <person name="Barroso C."/>
            <person name="Albuquerque L."/>
            <person name="Lobo-da-Cunha A."/>
            <person name="da Costa M.S."/>
            <person name="Egas C."/>
        </authorList>
    </citation>
    <scope>NUCLEOTIDE SEQUENCE [LARGE SCALE GENOMIC DNA]</scope>
    <source>
        <strain evidence="11">F2-233</strain>
    </source>
</reference>
<evidence type="ECO:0000256" key="8">
    <source>
        <dbReference type="ARBA" id="ARBA00031427"/>
    </source>
</evidence>
<dbReference type="Gene3D" id="3.40.50.1100">
    <property type="match status" value="2"/>
</dbReference>
<dbReference type="InterPro" id="IPR050147">
    <property type="entry name" value="Ser/Thr_Dehydratase"/>
</dbReference>
<evidence type="ECO:0000313" key="10">
    <source>
        <dbReference type="EMBL" id="RDI75401.1"/>
    </source>
</evidence>
<evidence type="ECO:0000256" key="5">
    <source>
        <dbReference type="ARBA" id="ARBA00022898"/>
    </source>
</evidence>
<dbReference type="Pfam" id="PF00291">
    <property type="entry name" value="PALP"/>
    <property type="match status" value="1"/>
</dbReference>
<comment type="function">
    <text evidence="7">Catalyzes the anaerobic formation of alpha-ketobutyrate and ammonia from threonine in a two-step reaction. The first step involved a dehydration of threonine and a production of enamine intermediates (aminocrotonate), which tautomerizes to its imine form (iminobutyrate). Both intermediates are unstable and short-lived. The second step is the nonenzymatic hydrolysis of the enamine/imine intermediates to form 2-ketobutyrate and free ammonia. In the low water environment of the cell, the second step is accelerated by RidA.</text>
</comment>
<dbReference type="SUPFAM" id="SSF53686">
    <property type="entry name" value="Tryptophan synthase beta subunit-like PLP-dependent enzymes"/>
    <property type="match status" value="1"/>
</dbReference>
<comment type="catalytic activity">
    <reaction evidence="1">
        <text>L-threonine = 2-oxobutanoate + NH4(+)</text>
        <dbReference type="Rhea" id="RHEA:22108"/>
        <dbReference type="ChEBI" id="CHEBI:16763"/>
        <dbReference type="ChEBI" id="CHEBI:28938"/>
        <dbReference type="ChEBI" id="CHEBI:57926"/>
        <dbReference type="EC" id="4.3.1.19"/>
    </reaction>
</comment>
<accession>A0A7M2Z0R1</accession>
<evidence type="ECO:0000256" key="3">
    <source>
        <dbReference type="ARBA" id="ARBA00010869"/>
    </source>
</evidence>
<feature type="domain" description="Tryptophan synthase beta chain-like PALP" evidence="9">
    <location>
        <begin position="17"/>
        <end position="295"/>
    </location>
</feature>